<protein>
    <submittedName>
        <fullName evidence="2">Uncharacterized protein</fullName>
    </submittedName>
</protein>
<accession>A0A644YGN3</accession>
<comment type="caution">
    <text evidence="2">The sequence shown here is derived from an EMBL/GenBank/DDBJ whole genome shotgun (WGS) entry which is preliminary data.</text>
</comment>
<feature type="region of interest" description="Disordered" evidence="1">
    <location>
        <begin position="27"/>
        <end position="54"/>
    </location>
</feature>
<name>A0A644YGN3_9ZZZZ</name>
<sequence length="54" mass="5986">MHHRWPFENVIKIITLIIVFNKKKKTGQGFLPEKGGQPAAETEEGTGGGKGPRR</sequence>
<feature type="compositionally biased region" description="Gly residues" evidence="1">
    <location>
        <begin position="45"/>
        <end position="54"/>
    </location>
</feature>
<evidence type="ECO:0000256" key="1">
    <source>
        <dbReference type="SAM" id="MobiDB-lite"/>
    </source>
</evidence>
<gene>
    <name evidence="2" type="ORF">SDC9_73556</name>
</gene>
<organism evidence="2">
    <name type="scientific">bioreactor metagenome</name>
    <dbReference type="NCBI Taxonomy" id="1076179"/>
    <lineage>
        <taxon>unclassified sequences</taxon>
        <taxon>metagenomes</taxon>
        <taxon>ecological metagenomes</taxon>
    </lineage>
</organism>
<proteinExistence type="predicted"/>
<dbReference type="EMBL" id="VSSQ01004895">
    <property type="protein sequence ID" value="MPM27051.1"/>
    <property type="molecule type" value="Genomic_DNA"/>
</dbReference>
<dbReference type="AlphaFoldDB" id="A0A644YGN3"/>
<reference evidence="2" key="1">
    <citation type="submission" date="2019-08" db="EMBL/GenBank/DDBJ databases">
        <authorList>
            <person name="Kucharzyk K."/>
            <person name="Murdoch R.W."/>
            <person name="Higgins S."/>
            <person name="Loffler F."/>
        </authorList>
    </citation>
    <scope>NUCLEOTIDE SEQUENCE</scope>
</reference>
<evidence type="ECO:0000313" key="2">
    <source>
        <dbReference type="EMBL" id="MPM27051.1"/>
    </source>
</evidence>